<comment type="caution">
    <text evidence="16">The sequence shown here is derived from an EMBL/GenBank/DDBJ whole genome shotgun (WGS) entry which is preliminary data.</text>
</comment>
<feature type="domain" description="Riboflavin kinase" evidence="15">
    <location>
        <begin position="180"/>
        <end position="305"/>
    </location>
</feature>
<evidence type="ECO:0000256" key="8">
    <source>
        <dbReference type="ARBA" id="ARBA00022777"/>
    </source>
</evidence>
<dbReference type="GO" id="GO:0006747">
    <property type="term" value="P:FAD biosynthetic process"/>
    <property type="evidence" value="ECO:0007669"/>
    <property type="project" value="UniProtKB-UniRule"/>
</dbReference>
<dbReference type="SUPFAM" id="SSF82114">
    <property type="entry name" value="Riboflavin kinase-like"/>
    <property type="match status" value="1"/>
</dbReference>
<gene>
    <name evidence="16" type="ORF">DWX20_04490</name>
</gene>
<dbReference type="UniPathway" id="UPA00277">
    <property type="reaction ID" value="UER00407"/>
</dbReference>
<evidence type="ECO:0000256" key="9">
    <source>
        <dbReference type="ARBA" id="ARBA00022827"/>
    </source>
</evidence>
<dbReference type="EC" id="2.7.1.26" evidence="14"/>
<evidence type="ECO:0000313" key="17">
    <source>
        <dbReference type="Proteomes" id="UP000284731"/>
    </source>
</evidence>
<dbReference type="GO" id="GO:0005524">
    <property type="term" value="F:ATP binding"/>
    <property type="evidence" value="ECO:0007669"/>
    <property type="project" value="UniProtKB-UniRule"/>
</dbReference>
<dbReference type="Pfam" id="PF06574">
    <property type="entry name" value="FAD_syn"/>
    <property type="match status" value="1"/>
</dbReference>
<dbReference type="CDD" id="cd02064">
    <property type="entry name" value="FAD_synthetase_N"/>
    <property type="match status" value="1"/>
</dbReference>
<keyword evidence="8 14" id="KW-0418">Kinase</keyword>
<keyword evidence="9 14" id="KW-0274">FAD</keyword>
<dbReference type="InterPro" id="IPR023465">
    <property type="entry name" value="Riboflavin_kinase_dom_sf"/>
</dbReference>
<evidence type="ECO:0000256" key="2">
    <source>
        <dbReference type="ARBA" id="ARBA00005201"/>
    </source>
</evidence>
<comment type="pathway">
    <text evidence="1 14">Cofactor biosynthesis; FAD biosynthesis; FAD from FMN: step 1/1.</text>
</comment>
<keyword evidence="7 14" id="KW-0547">Nucleotide-binding</keyword>
<protein>
    <recommendedName>
        <fullName evidence="14">Riboflavin biosynthesis protein</fullName>
    </recommendedName>
    <domain>
        <recommendedName>
            <fullName evidence="14">Riboflavin kinase</fullName>
            <ecNumber evidence="14">2.7.1.26</ecNumber>
        </recommendedName>
        <alternativeName>
            <fullName evidence="14">Flavokinase</fullName>
        </alternativeName>
    </domain>
    <domain>
        <recommendedName>
            <fullName evidence="14">FMN adenylyltransferase</fullName>
            <ecNumber evidence="14">2.7.7.2</ecNumber>
        </recommendedName>
        <alternativeName>
            <fullName evidence="14">FAD pyrophosphorylase</fullName>
        </alternativeName>
        <alternativeName>
            <fullName evidence="14">FAD synthase</fullName>
        </alternativeName>
    </domain>
</protein>
<dbReference type="Pfam" id="PF01687">
    <property type="entry name" value="Flavokinase"/>
    <property type="match status" value="1"/>
</dbReference>
<dbReference type="GO" id="GO:0008531">
    <property type="term" value="F:riboflavin kinase activity"/>
    <property type="evidence" value="ECO:0007669"/>
    <property type="project" value="UniProtKB-UniRule"/>
</dbReference>
<organism evidence="16 17">
    <name type="scientific">Solobacterium moorei</name>
    <dbReference type="NCBI Taxonomy" id="102148"/>
    <lineage>
        <taxon>Bacteria</taxon>
        <taxon>Bacillati</taxon>
        <taxon>Bacillota</taxon>
        <taxon>Erysipelotrichia</taxon>
        <taxon>Erysipelotrichales</taxon>
        <taxon>Erysipelotrichaceae</taxon>
        <taxon>Solobacterium</taxon>
    </lineage>
</organism>
<dbReference type="InterPro" id="IPR014729">
    <property type="entry name" value="Rossmann-like_a/b/a_fold"/>
</dbReference>
<dbReference type="InterPro" id="IPR015865">
    <property type="entry name" value="Riboflavin_kinase_bac/euk"/>
</dbReference>
<reference evidence="16 17" key="1">
    <citation type="submission" date="2018-08" db="EMBL/GenBank/DDBJ databases">
        <title>A genome reference for cultivated species of the human gut microbiota.</title>
        <authorList>
            <person name="Zou Y."/>
            <person name="Xue W."/>
            <person name="Luo G."/>
        </authorList>
    </citation>
    <scope>NUCLEOTIDE SEQUENCE [LARGE SCALE GENOMIC DNA]</scope>
    <source>
        <strain evidence="16 17">AF18-46</strain>
    </source>
</reference>
<keyword evidence="3 14" id="KW-0285">Flavoprotein</keyword>
<proteinExistence type="inferred from homology"/>
<dbReference type="Gene3D" id="3.40.50.620">
    <property type="entry name" value="HUPs"/>
    <property type="match status" value="1"/>
</dbReference>
<evidence type="ECO:0000256" key="11">
    <source>
        <dbReference type="ARBA" id="ARBA00023268"/>
    </source>
</evidence>
<accession>A0A412PEM3</accession>
<dbReference type="InterPro" id="IPR015864">
    <property type="entry name" value="FAD_synthase"/>
</dbReference>
<dbReference type="InterPro" id="IPR023468">
    <property type="entry name" value="Riboflavin_kinase"/>
</dbReference>
<dbReference type="PIRSF" id="PIRSF004491">
    <property type="entry name" value="FAD_Synth"/>
    <property type="match status" value="1"/>
</dbReference>
<dbReference type="InterPro" id="IPR002606">
    <property type="entry name" value="Riboflavin_kinase_bac"/>
</dbReference>
<dbReference type="PANTHER" id="PTHR22749:SF6">
    <property type="entry name" value="RIBOFLAVIN KINASE"/>
    <property type="match status" value="1"/>
</dbReference>
<dbReference type="PANTHER" id="PTHR22749">
    <property type="entry name" value="RIBOFLAVIN KINASE/FMN ADENYLYLTRANSFERASE"/>
    <property type="match status" value="1"/>
</dbReference>
<comment type="catalytic activity">
    <reaction evidence="13 14">
        <text>FMN + ATP + H(+) = FAD + diphosphate</text>
        <dbReference type="Rhea" id="RHEA:17237"/>
        <dbReference type="ChEBI" id="CHEBI:15378"/>
        <dbReference type="ChEBI" id="CHEBI:30616"/>
        <dbReference type="ChEBI" id="CHEBI:33019"/>
        <dbReference type="ChEBI" id="CHEBI:57692"/>
        <dbReference type="ChEBI" id="CHEBI:58210"/>
        <dbReference type="EC" id="2.7.7.2"/>
    </reaction>
</comment>
<keyword evidence="6 14" id="KW-0548">Nucleotidyltransferase</keyword>
<keyword evidence="5 14" id="KW-0808">Transferase</keyword>
<dbReference type="GO" id="GO:0009398">
    <property type="term" value="P:FMN biosynthetic process"/>
    <property type="evidence" value="ECO:0007669"/>
    <property type="project" value="UniProtKB-UniRule"/>
</dbReference>
<evidence type="ECO:0000256" key="10">
    <source>
        <dbReference type="ARBA" id="ARBA00022840"/>
    </source>
</evidence>
<dbReference type="Gene3D" id="2.40.30.30">
    <property type="entry name" value="Riboflavin kinase-like"/>
    <property type="match status" value="1"/>
</dbReference>
<dbReference type="EMBL" id="QRWX01000002">
    <property type="protein sequence ID" value="RGT56072.1"/>
    <property type="molecule type" value="Genomic_DNA"/>
</dbReference>
<evidence type="ECO:0000313" key="16">
    <source>
        <dbReference type="EMBL" id="RGT56072.1"/>
    </source>
</evidence>
<evidence type="ECO:0000256" key="3">
    <source>
        <dbReference type="ARBA" id="ARBA00022630"/>
    </source>
</evidence>
<evidence type="ECO:0000256" key="5">
    <source>
        <dbReference type="ARBA" id="ARBA00022679"/>
    </source>
</evidence>
<evidence type="ECO:0000256" key="4">
    <source>
        <dbReference type="ARBA" id="ARBA00022643"/>
    </source>
</evidence>
<keyword evidence="11" id="KW-0511">Multifunctional enzyme</keyword>
<keyword evidence="4 14" id="KW-0288">FMN</keyword>
<evidence type="ECO:0000256" key="6">
    <source>
        <dbReference type="ARBA" id="ARBA00022695"/>
    </source>
</evidence>
<dbReference type="NCBIfam" id="NF004162">
    <property type="entry name" value="PRK05627.1-5"/>
    <property type="match status" value="1"/>
</dbReference>
<evidence type="ECO:0000256" key="7">
    <source>
        <dbReference type="ARBA" id="ARBA00022741"/>
    </source>
</evidence>
<dbReference type="UniPathway" id="UPA00276">
    <property type="reaction ID" value="UER00406"/>
</dbReference>
<comment type="pathway">
    <text evidence="2 14">Cofactor biosynthesis; FMN biosynthesis; FMN from riboflavin (ATP route): step 1/1.</text>
</comment>
<evidence type="ECO:0000256" key="14">
    <source>
        <dbReference type="PIRNR" id="PIRNR004491"/>
    </source>
</evidence>
<evidence type="ECO:0000256" key="1">
    <source>
        <dbReference type="ARBA" id="ARBA00004726"/>
    </source>
</evidence>
<dbReference type="GO" id="GO:0003919">
    <property type="term" value="F:FMN adenylyltransferase activity"/>
    <property type="evidence" value="ECO:0007669"/>
    <property type="project" value="UniProtKB-UniRule"/>
</dbReference>
<evidence type="ECO:0000256" key="12">
    <source>
        <dbReference type="ARBA" id="ARBA00047880"/>
    </source>
</evidence>
<evidence type="ECO:0000259" key="15">
    <source>
        <dbReference type="SMART" id="SM00904"/>
    </source>
</evidence>
<dbReference type="NCBIfam" id="TIGR00083">
    <property type="entry name" value="ribF"/>
    <property type="match status" value="1"/>
</dbReference>
<sequence length="308" mass="34801">MRVINIGAHTVQKYHNPMCACIGYFDGMHLGHQALVKATVALAEKHNCESALITFEPDPWVTIKGLKDVKHITTMRQRINRAVELGIQNIIILDFDKEMSELSPADFIHKTLAKLNLKGIVCGFDFHYGLHGAGDCNTLKSETDYDVVVVDAVEDEVGKISSTRICDAIVQGDMPAIKKMLGQYYSLEGIVRRGHQQGRLMGFPTANIEYSDEYLLPKEGVYASMVEIDHHVYGAMTNLGHNPTFNTSEKLSLETYIIGYSGTLYGRILKVQLLEYLRPEIHFKSRENLILQLEQDVRDIKKILLKYE</sequence>
<evidence type="ECO:0000256" key="13">
    <source>
        <dbReference type="ARBA" id="ARBA00049494"/>
    </source>
</evidence>
<keyword evidence="10 14" id="KW-0067">ATP-binding</keyword>
<dbReference type="GO" id="GO:0009231">
    <property type="term" value="P:riboflavin biosynthetic process"/>
    <property type="evidence" value="ECO:0007669"/>
    <property type="project" value="InterPro"/>
</dbReference>
<dbReference type="Proteomes" id="UP000284731">
    <property type="component" value="Unassembled WGS sequence"/>
</dbReference>
<name>A0A412PEM3_9FIRM</name>
<dbReference type="SMART" id="SM00904">
    <property type="entry name" value="Flavokinase"/>
    <property type="match status" value="1"/>
</dbReference>
<comment type="similarity">
    <text evidence="14">Belongs to the ribF family.</text>
</comment>
<dbReference type="RefSeq" id="WP_006526439.1">
    <property type="nucleotide sequence ID" value="NZ_CABJCF010000002.1"/>
</dbReference>
<dbReference type="SUPFAM" id="SSF52374">
    <property type="entry name" value="Nucleotidylyl transferase"/>
    <property type="match status" value="1"/>
</dbReference>
<dbReference type="AlphaFoldDB" id="A0A412PEM3"/>
<comment type="catalytic activity">
    <reaction evidence="12 14">
        <text>riboflavin + ATP = FMN + ADP + H(+)</text>
        <dbReference type="Rhea" id="RHEA:14357"/>
        <dbReference type="ChEBI" id="CHEBI:15378"/>
        <dbReference type="ChEBI" id="CHEBI:30616"/>
        <dbReference type="ChEBI" id="CHEBI:57986"/>
        <dbReference type="ChEBI" id="CHEBI:58210"/>
        <dbReference type="ChEBI" id="CHEBI:456216"/>
        <dbReference type="EC" id="2.7.1.26"/>
    </reaction>
</comment>
<dbReference type="EC" id="2.7.7.2" evidence="14"/>